<dbReference type="Proteomes" id="UP000178999">
    <property type="component" value="Unassembled WGS sequence"/>
</dbReference>
<organism evidence="1 2">
    <name type="scientific">Candidatus Woesebacteria bacterium RIFOXYB1_FULL_38_16</name>
    <dbReference type="NCBI Taxonomy" id="1802538"/>
    <lineage>
        <taxon>Bacteria</taxon>
        <taxon>Candidatus Woeseibacteriota</taxon>
    </lineage>
</organism>
<protein>
    <recommendedName>
        <fullName evidence="3">Polymerase nucleotidyl transferase domain-containing protein</fullName>
    </recommendedName>
</protein>
<dbReference type="AlphaFoldDB" id="A0A1F8CU07"/>
<name>A0A1F8CU07_9BACT</name>
<comment type="caution">
    <text evidence="1">The sequence shown here is derived from an EMBL/GenBank/DDBJ whole genome shotgun (WGS) entry which is preliminary data.</text>
</comment>
<gene>
    <name evidence="1" type="ORF">A2382_04290</name>
</gene>
<dbReference type="EMBL" id="MGHY01000007">
    <property type="protein sequence ID" value="OGM79790.1"/>
    <property type="molecule type" value="Genomic_DNA"/>
</dbReference>
<evidence type="ECO:0000313" key="1">
    <source>
        <dbReference type="EMBL" id="OGM79790.1"/>
    </source>
</evidence>
<dbReference type="STRING" id="1802538.A2382_04290"/>
<proteinExistence type="predicted"/>
<evidence type="ECO:0000313" key="2">
    <source>
        <dbReference type="Proteomes" id="UP000178999"/>
    </source>
</evidence>
<accession>A0A1F8CU07</accession>
<dbReference type="InterPro" id="IPR043519">
    <property type="entry name" value="NT_sf"/>
</dbReference>
<sequence length="293" mass="33994">MALSNLHPSKQSSLPPQKLASLIYHDFFDYPLNQAEITKWELNPKIIRKLAPASISKTNNFYILHARTKLINFRLKREKISETKLNLAKKASNLIGLTPTIKFIGVTGSLAMKNAKPSDDLDLLLITRKNTLWLTRLLVYVLLFCLHYPVRFPGEKKEKDKLCLNIWLAENDLLIKSQNLFTAHEIAQIIPLVDKKNTFNKFLSQNKWILNYWPNSIEIKSDSRIKSYSSQQKSALETAISIINLVAYKIQYFYMKTKITKEKISFTQAFFHPHSSWPDIQTKLKNKLQVETK</sequence>
<reference evidence="1 2" key="1">
    <citation type="journal article" date="2016" name="Nat. Commun.">
        <title>Thousands of microbial genomes shed light on interconnected biogeochemical processes in an aquifer system.</title>
        <authorList>
            <person name="Anantharaman K."/>
            <person name="Brown C.T."/>
            <person name="Hug L.A."/>
            <person name="Sharon I."/>
            <person name="Castelle C.J."/>
            <person name="Probst A.J."/>
            <person name="Thomas B.C."/>
            <person name="Singh A."/>
            <person name="Wilkins M.J."/>
            <person name="Karaoz U."/>
            <person name="Brodie E.L."/>
            <person name="Williams K.H."/>
            <person name="Hubbard S.S."/>
            <person name="Banfield J.F."/>
        </authorList>
    </citation>
    <scope>NUCLEOTIDE SEQUENCE [LARGE SCALE GENOMIC DNA]</scope>
</reference>
<dbReference type="SUPFAM" id="SSF81301">
    <property type="entry name" value="Nucleotidyltransferase"/>
    <property type="match status" value="1"/>
</dbReference>
<evidence type="ECO:0008006" key="3">
    <source>
        <dbReference type="Google" id="ProtNLM"/>
    </source>
</evidence>